<keyword evidence="2" id="KW-0175">Coiled coil</keyword>
<dbReference type="AlphaFoldDB" id="A0A9P1H9C7"/>
<keyword evidence="5" id="KW-1185">Reference proteome</keyword>
<dbReference type="Pfam" id="PF24883">
    <property type="entry name" value="NPHP3_N"/>
    <property type="match status" value="1"/>
</dbReference>
<dbReference type="PANTHER" id="PTHR10039:SF14">
    <property type="entry name" value="NACHT DOMAIN-CONTAINING PROTEIN"/>
    <property type="match status" value="1"/>
</dbReference>
<dbReference type="OrthoDB" id="7464126at2759"/>
<evidence type="ECO:0000313" key="4">
    <source>
        <dbReference type="EMBL" id="CAI4219289.1"/>
    </source>
</evidence>
<organism evidence="4 5">
    <name type="scientific">Parascedosporium putredinis</name>
    <dbReference type="NCBI Taxonomy" id="1442378"/>
    <lineage>
        <taxon>Eukaryota</taxon>
        <taxon>Fungi</taxon>
        <taxon>Dikarya</taxon>
        <taxon>Ascomycota</taxon>
        <taxon>Pezizomycotina</taxon>
        <taxon>Sordariomycetes</taxon>
        <taxon>Hypocreomycetidae</taxon>
        <taxon>Microascales</taxon>
        <taxon>Microascaceae</taxon>
        <taxon>Parascedosporium</taxon>
    </lineage>
</organism>
<proteinExistence type="predicted"/>
<dbReference type="Proteomes" id="UP000838763">
    <property type="component" value="Unassembled WGS sequence"/>
</dbReference>
<name>A0A9P1H9C7_9PEZI</name>
<protein>
    <recommendedName>
        <fullName evidence="3">Nephrocystin 3-like N-terminal domain-containing protein</fullName>
    </recommendedName>
</protein>
<dbReference type="InterPro" id="IPR027417">
    <property type="entry name" value="P-loop_NTPase"/>
</dbReference>
<accession>A0A9P1H9C7</accession>
<sequence>MPFPCRRSPRAQTLIQKAFTELELVFNVADARRFRNTTIQDVQVQCLSSECIKAFETLIKAYAKIGESLGRFERLRSAFASDLGFQQILAIYYRDIAKFHEHAYKFVSVNGWRLFFRTTWGRFEGQFTTTLDNLKRHGELIDQETNTKNAIAIQKLLDLESRRNEELRRVQNARKEESNRQYKDIISQLQVQQSESDQDSICKSLAKAQGEHDGTCSWIWKHGKTAAWLSETDDTHTLWLQGSAGSGKSILADNLAKYLTLKGQVVVCHFCSELYDSSTDYDQILKSIISQLAELSSESIAYTHEILMGQKKLTNPILVGIVKALVPLISGQSGTKCKVLLTSRDEPRGNSSRRPPTVLLSEHKEHLKSSIQLYVLNRLRSLEMAERLRQLDINGDKVTDLGNKITAKADGMFLYARLIVDFLSRQLFPTAGRLEEAIDNPPQELKDFIQPYIVSAFSQQSQEAIQSAVFAEDGPPGTAQAASAEYDVVSQILSNYRDTVSQLLRQGYCHGISKEEFDFFSSHAKNPLFTCRIPLCPRALMGFETEPELRNHEYWIWIRDPVGFMGSGALFVGPEDMDLDLPPNHSLSDIFGAVRQGNFGNR</sequence>
<dbReference type="InterPro" id="IPR056884">
    <property type="entry name" value="NPHP3-like_N"/>
</dbReference>
<gene>
    <name evidence="4" type="ORF">PPNO1_LOCUS8855</name>
</gene>
<reference evidence="4" key="1">
    <citation type="submission" date="2022-11" db="EMBL/GenBank/DDBJ databases">
        <authorList>
            <person name="Scott C."/>
            <person name="Bruce N."/>
        </authorList>
    </citation>
    <scope>NUCLEOTIDE SEQUENCE</scope>
</reference>
<keyword evidence="1" id="KW-0677">Repeat</keyword>
<dbReference type="PANTHER" id="PTHR10039">
    <property type="entry name" value="AMELOGENIN"/>
    <property type="match status" value="1"/>
</dbReference>
<evidence type="ECO:0000313" key="5">
    <source>
        <dbReference type="Proteomes" id="UP000838763"/>
    </source>
</evidence>
<dbReference type="SUPFAM" id="SSF52540">
    <property type="entry name" value="P-loop containing nucleoside triphosphate hydrolases"/>
    <property type="match status" value="1"/>
</dbReference>
<evidence type="ECO:0000259" key="3">
    <source>
        <dbReference type="Pfam" id="PF24883"/>
    </source>
</evidence>
<evidence type="ECO:0000256" key="1">
    <source>
        <dbReference type="ARBA" id="ARBA00022737"/>
    </source>
</evidence>
<evidence type="ECO:0000256" key="2">
    <source>
        <dbReference type="SAM" id="Coils"/>
    </source>
</evidence>
<feature type="domain" description="Nephrocystin 3-like N-terminal" evidence="3">
    <location>
        <begin position="214"/>
        <end position="307"/>
    </location>
</feature>
<feature type="coiled-coil region" evidence="2">
    <location>
        <begin position="156"/>
        <end position="192"/>
    </location>
</feature>
<comment type="caution">
    <text evidence="4">The sequence shown here is derived from an EMBL/GenBank/DDBJ whole genome shotgun (WGS) entry which is preliminary data.</text>
</comment>
<dbReference type="EMBL" id="CALLCH030000019">
    <property type="protein sequence ID" value="CAI4219289.1"/>
    <property type="molecule type" value="Genomic_DNA"/>
</dbReference>